<name>A0A0G0YRI3_UNCKA</name>
<keyword evidence="1" id="KW-0812">Transmembrane</keyword>
<evidence type="ECO:0000313" key="2">
    <source>
        <dbReference type="EMBL" id="KKS39199.1"/>
    </source>
</evidence>
<keyword evidence="1" id="KW-1133">Transmembrane helix</keyword>
<protein>
    <submittedName>
        <fullName evidence="2">Uncharacterized protein</fullName>
    </submittedName>
</protein>
<proteinExistence type="predicted"/>
<feature type="transmembrane region" description="Helical" evidence="1">
    <location>
        <begin position="38"/>
        <end position="58"/>
    </location>
</feature>
<evidence type="ECO:0000313" key="3">
    <source>
        <dbReference type="Proteomes" id="UP000033847"/>
    </source>
</evidence>
<accession>A0A0G0YRI3</accession>
<evidence type="ECO:0000256" key="1">
    <source>
        <dbReference type="SAM" id="Phobius"/>
    </source>
</evidence>
<feature type="transmembrane region" description="Helical" evidence="1">
    <location>
        <begin position="7"/>
        <end position="32"/>
    </location>
</feature>
<dbReference type="AlphaFoldDB" id="A0A0G0YRI3"/>
<comment type="caution">
    <text evidence="2">The sequence shown here is derived from an EMBL/GenBank/DDBJ whole genome shotgun (WGS) entry which is preliminary data.</text>
</comment>
<reference evidence="2 3" key="1">
    <citation type="journal article" date="2015" name="Nature">
        <title>rRNA introns, odd ribosomes, and small enigmatic genomes across a large radiation of phyla.</title>
        <authorList>
            <person name="Brown C.T."/>
            <person name="Hug L.A."/>
            <person name="Thomas B.C."/>
            <person name="Sharon I."/>
            <person name="Castelle C.J."/>
            <person name="Singh A."/>
            <person name="Wilkins M.J."/>
            <person name="Williams K.H."/>
            <person name="Banfield J.F."/>
        </authorList>
    </citation>
    <scope>NUCLEOTIDE SEQUENCE [LARGE SCALE GENOMIC DNA]</scope>
</reference>
<organism evidence="2 3">
    <name type="scientific">candidate division WWE3 bacterium GW2011_GWF1_42_14</name>
    <dbReference type="NCBI Taxonomy" id="1619138"/>
    <lineage>
        <taxon>Bacteria</taxon>
        <taxon>Katanobacteria</taxon>
    </lineage>
</organism>
<keyword evidence="1" id="KW-0472">Membrane</keyword>
<dbReference type="Proteomes" id="UP000033847">
    <property type="component" value="Unassembled WGS sequence"/>
</dbReference>
<dbReference type="EMBL" id="LCCU01000003">
    <property type="protein sequence ID" value="KKS39199.1"/>
    <property type="molecule type" value="Genomic_DNA"/>
</dbReference>
<gene>
    <name evidence="2" type="ORF">UV00_C0003G0031</name>
</gene>
<sequence>MNDSSNSVVGVIFFVCVVVALLIGYDLITIVATAIPGWVYTIFLILQMITGAVIIKVSKEKTDDVIGTIILMMGMWELLYRAL</sequence>